<dbReference type="GO" id="GO:0003712">
    <property type="term" value="F:transcription coregulator activity"/>
    <property type="evidence" value="ECO:0007669"/>
    <property type="project" value="InterPro"/>
</dbReference>
<evidence type="ECO:0000256" key="6">
    <source>
        <dbReference type="ARBA" id="ARBA00023242"/>
    </source>
</evidence>
<evidence type="ECO:0000256" key="3">
    <source>
        <dbReference type="ARBA" id="ARBA00020634"/>
    </source>
</evidence>
<evidence type="ECO:0000256" key="7">
    <source>
        <dbReference type="ARBA" id="ARBA00031259"/>
    </source>
</evidence>
<evidence type="ECO:0000256" key="1">
    <source>
        <dbReference type="ARBA" id="ARBA00004123"/>
    </source>
</evidence>
<proteinExistence type="inferred from homology"/>
<name>A0AAV5R6B7_PICKL</name>
<comment type="function">
    <text evidence="8">Component of the Mediator complex, a coactivator involved in the regulated transcription of nearly all RNA polymerase II-dependent genes. Mediator functions as a bridge to convey information from gene-specific regulatory proteins to the basal RNA polymerase II transcription machinery. Mediator is recruited to promoters by direct interactions with regulatory proteins and serves as a scaffold for the assembly of a functional preinitiation complex with RNA polymerase II and the general transcription factors.</text>
</comment>
<evidence type="ECO:0000313" key="10">
    <source>
        <dbReference type="Proteomes" id="UP001378960"/>
    </source>
</evidence>
<gene>
    <name evidence="8" type="primary">MED6</name>
    <name evidence="9" type="ORF">DAPK24_035280</name>
</gene>
<keyword evidence="8" id="KW-0010">Activator</keyword>
<dbReference type="InterPro" id="IPR007018">
    <property type="entry name" value="Mediator_Med6"/>
</dbReference>
<evidence type="ECO:0000256" key="8">
    <source>
        <dbReference type="RuleBase" id="RU364143"/>
    </source>
</evidence>
<dbReference type="InterPro" id="IPR038566">
    <property type="entry name" value="Mediator_Med6_sf"/>
</dbReference>
<dbReference type="EMBL" id="BTGB01000005">
    <property type="protein sequence ID" value="GMM46953.1"/>
    <property type="molecule type" value="Genomic_DNA"/>
</dbReference>
<protein>
    <recommendedName>
        <fullName evidence="3 8">Mediator of RNA polymerase II transcription subunit 6</fullName>
    </recommendedName>
    <alternativeName>
        <fullName evidence="7 8">Mediator complex subunit 6</fullName>
    </alternativeName>
</protein>
<comment type="caution">
    <text evidence="9">The sequence shown here is derived from an EMBL/GenBank/DDBJ whole genome shotgun (WGS) entry which is preliminary data.</text>
</comment>
<dbReference type="PANTHER" id="PTHR13104">
    <property type="entry name" value="MED-6-RELATED"/>
    <property type="match status" value="1"/>
</dbReference>
<organism evidence="9 10">
    <name type="scientific">Pichia kluyveri</name>
    <name type="common">Yeast</name>
    <dbReference type="NCBI Taxonomy" id="36015"/>
    <lineage>
        <taxon>Eukaryota</taxon>
        <taxon>Fungi</taxon>
        <taxon>Dikarya</taxon>
        <taxon>Ascomycota</taxon>
        <taxon>Saccharomycotina</taxon>
        <taxon>Pichiomycetes</taxon>
        <taxon>Pichiales</taxon>
        <taxon>Pichiaceae</taxon>
        <taxon>Pichia</taxon>
    </lineage>
</organism>
<evidence type="ECO:0000256" key="5">
    <source>
        <dbReference type="ARBA" id="ARBA00023163"/>
    </source>
</evidence>
<keyword evidence="4 8" id="KW-0805">Transcription regulation</keyword>
<evidence type="ECO:0000256" key="4">
    <source>
        <dbReference type="ARBA" id="ARBA00023015"/>
    </source>
</evidence>
<dbReference type="Pfam" id="PF04934">
    <property type="entry name" value="Med6"/>
    <property type="match status" value="1"/>
</dbReference>
<dbReference type="Proteomes" id="UP001378960">
    <property type="component" value="Unassembled WGS sequence"/>
</dbReference>
<dbReference type="GO" id="GO:0016592">
    <property type="term" value="C:mediator complex"/>
    <property type="evidence" value="ECO:0007669"/>
    <property type="project" value="InterPro"/>
</dbReference>
<keyword evidence="5 8" id="KW-0804">Transcription</keyword>
<comment type="subcellular location">
    <subcellularLocation>
        <location evidence="1 8">Nucleus</location>
    </subcellularLocation>
</comment>
<sequence length="169" mass="19533">MAALDEVEWRSPEWININGLRTDNVLEYFSQSPFWDRQCNNQILKMQRQFNGTLMIIPTFDSELRKLRGIEYVLYMVKEPDLWIIRRQMRNGDGSKAFNKNPIENMTINEFLNGGPGFGVVDDVEILQDYFIVGSSVYQAPIVADITRQGILSVSCALNECVRLLDDLY</sequence>
<accession>A0AAV5R6B7</accession>
<comment type="similarity">
    <text evidence="2 8">Belongs to the Mediator complex subunit 6 family.</text>
</comment>
<reference evidence="9 10" key="1">
    <citation type="journal article" date="2023" name="Elife">
        <title>Identification of key yeast species and microbe-microbe interactions impacting larval growth of Drosophila in the wild.</title>
        <authorList>
            <person name="Mure A."/>
            <person name="Sugiura Y."/>
            <person name="Maeda R."/>
            <person name="Honda K."/>
            <person name="Sakurai N."/>
            <person name="Takahashi Y."/>
            <person name="Watada M."/>
            <person name="Katoh T."/>
            <person name="Gotoh A."/>
            <person name="Gotoh Y."/>
            <person name="Taniguchi I."/>
            <person name="Nakamura K."/>
            <person name="Hayashi T."/>
            <person name="Katayama T."/>
            <person name="Uemura T."/>
            <person name="Hattori Y."/>
        </authorList>
    </citation>
    <scope>NUCLEOTIDE SEQUENCE [LARGE SCALE GENOMIC DNA]</scope>
    <source>
        <strain evidence="9 10">PK-24</strain>
    </source>
</reference>
<comment type="subunit">
    <text evidence="8">Component of the Mediator complex.</text>
</comment>
<keyword evidence="6 8" id="KW-0539">Nucleus</keyword>
<dbReference type="AlphaFoldDB" id="A0AAV5R6B7"/>
<dbReference type="GO" id="GO:0006357">
    <property type="term" value="P:regulation of transcription by RNA polymerase II"/>
    <property type="evidence" value="ECO:0007669"/>
    <property type="project" value="InterPro"/>
</dbReference>
<evidence type="ECO:0000313" key="9">
    <source>
        <dbReference type="EMBL" id="GMM46953.1"/>
    </source>
</evidence>
<dbReference type="Gene3D" id="3.10.450.580">
    <property type="entry name" value="Mediator complex, subunit Med6"/>
    <property type="match status" value="1"/>
</dbReference>
<keyword evidence="10" id="KW-1185">Reference proteome</keyword>
<evidence type="ECO:0000256" key="2">
    <source>
        <dbReference type="ARBA" id="ARBA00007526"/>
    </source>
</evidence>